<accession>A0A3B1C5F9</accession>
<dbReference type="EMBL" id="UOGD01000308">
    <property type="protein sequence ID" value="VAX25736.1"/>
    <property type="molecule type" value="Genomic_DNA"/>
</dbReference>
<protein>
    <submittedName>
        <fullName evidence="1">Uncharacterized protein</fullName>
    </submittedName>
</protein>
<name>A0A3B1C5F9_9ZZZZ</name>
<gene>
    <name evidence="1" type="ORF">MNBD_IGNAVI01-1515</name>
</gene>
<reference evidence="1" key="1">
    <citation type="submission" date="2018-06" db="EMBL/GenBank/DDBJ databases">
        <authorList>
            <person name="Zhirakovskaya E."/>
        </authorList>
    </citation>
    <scope>NUCLEOTIDE SEQUENCE</scope>
</reference>
<proteinExistence type="predicted"/>
<organism evidence="1">
    <name type="scientific">hydrothermal vent metagenome</name>
    <dbReference type="NCBI Taxonomy" id="652676"/>
    <lineage>
        <taxon>unclassified sequences</taxon>
        <taxon>metagenomes</taxon>
        <taxon>ecological metagenomes</taxon>
    </lineage>
</organism>
<evidence type="ECO:0000313" key="1">
    <source>
        <dbReference type="EMBL" id="VAX25736.1"/>
    </source>
</evidence>
<dbReference type="AlphaFoldDB" id="A0A3B1C5F9"/>
<sequence>MNFNADNKKLEEILALLKLKEEDLHKYSDLFVPYLYLDGHRTSCVGENEIDQYKSGFDFFIRFAEILGSLGFKQLITMVHTYRNLQVDGRIEAVKTATQESVAYKPHHLNNSNIDFYGNLGLYKEIGLNDFYEFLKSYSINSSENNFHHHILINYSEDWAINNLDKLSRMPNISSIIRFTKGHMSGGWIPTKMQKSTFVYSQVPSVSEFWSDEGILSLILIAFDNWLKTEKYIGSKSYNREEKEEIHNIRDNDLTFTKIKVETNSPIYNRVIIFSPTGPIEYEIK</sequence>